<dbReference type="AlphaFoldDB" id="A0AAV2HTI8"/>
<protein>
    <submittedName>
        <fullName evidence="2">Uncharacterized protein</fullName>
    </submittedName>
</protein>
<dbReference type="Proteomes" id="UP001497497">
    <property type="component" value="Unassembled WGS sequence"/>
</dbReference>
<keyword evidence="3" id="KW-1185">Reference proteome</keyword>
<evidence type="ECO:0000313" key="3">
    <source>
        <dbReference type="Proteomes" id="UP001497497"/>
    </source>
</evidence>
<sequence>MRAFIFALLLNVASGRFVGGGDLGGGIVSRDGPTEDVVDKDFVINEIKRLIESAISGTTADDLTLRSEKIKNGALAELNAGGEKISDEQSDAILRKMASKYPSVSTADLLNADVLVDEAYRVSAALKMLKECSEAIKTLQGKAEPYSAYLKAIIKLADIIISSSRRVVDRYMLELYNRDVNRRNILRRQGKKGPWTAGGQILYDKANGLTAQGSLDYTHKNLKVGAQVNYNQYSGPSFGLGASFSFG</sequence>
<feature type="chain" id="PRO_5043427293" evidence="1">
    <location>
        <begin position="16"/>
        <end position="247"/>
    </location>
</feature>
<evidence type="ECO:0000313" key="2">
    <source>
        <dbReference type="EMBL" id="CAL1537029.1"/>
    </source>
</evidence>
<dbReference type="EMBL" id="CAXITT010000246">
    <property type="protein sequence ID" value="CAL1537029.1"/>
    <property type="molecule type" value="Genomic_DNA"/>
</dbReference>
<gene>
    <name evidence="2" type="ORF">GSLYS_00010942001</name>
</gene>
<comment type="caution">
    <text evidence="2">The sequence shown here is derived from an EMBL/GenBank/DDBJ whole genome shotgun (WGS) entry which is preliminary data.</text>
</comment>
<proteinExistence type="predicted"/>
<accession>A0AAV2HTI8</accession>
<feature type="signal peptide" evidence="1">
    <location>
        <begin position="1"/>
        <end position="15"/>
    </location>
</feature>
<name>A0AAV2HTI8_LYMST</name>
<evidence type="ECO:0000256" key="1">
    <source>
        <dbReference type="SAM" id="SignalP"/>
    </source>
</evidence>
<organism evidence="2 3">
    <name type="scientific">Lymnaea stagnalis</name>
    <name type="common">Great pond snail</name>
    <name type="synonym">Helix stagnalis</name>
    <dbReference type="NCBI Taxonomy" id="6523"/>
    <lineage>
        <taxon>Eukaryota</taxon>
        <taxon>Metazoa</taxon>
        <taxon>Spiralia</taxon>
        <taxon>Lophotrochozoa</taxon>
        <taxon>Mollusca</taxon>
        <taxon>Gastropoda</taxon>
        <taxon>Heterobranchia</taxon>
        <taxon>Euthyneura</taxon>
        <taxon>Panpulmonata</taxon>
        <taxon>Hygrophila</taxon>
        <taxon>Lymnaeoidea</taxon>
        <taxon>Lymnaeidae</taxon>
        <taxon>Lymnaea</taxon>
    </lineage>
</organism>
<keyword evidence="1" id="KW-0732">Signal</keyword>
<reference evidence="2 3" key="1">
    <citation type="submission" date="2024-04" db="EMBL/GenBank/DDBJ databases">
        <authorList>
            <consortium name="Genoscope - CEA"/>
            <person name="William W."/>
        </authorList>
    </citation>
    <scope>NUCLEOTIDE SEQUENCE [LARGE SCALE GENOMIC DNA]</scope>
</reference>